<comment type="caution">
    <text evidence="1">The sequence shown here is derived from an EMBL/GenBank/DDBJ whole genome shotgun (WGS) entry which is preliminary data.</text>
</comment>
<feature type="non-terminal residue" evidence="1">
    <location>
        <position position="274"/>
    </location>
</feature>
<dbReference type="EMBL" id="LAZR01057014">
    <property type="protein sequence ID" value="KKK72924.1"/>
    <property type="molecule type" value="Genomic_DNA"/>
</dbReference>
<protein>
    <submittedName>
        <fullName evidence="1">Uncharacterized protein</fullName>
    </submittedName>
</protein>
<proteinExistence type="predicted"/>
<sequence length="274" mass="29533">MPVTATIDGNSVDIVKGSSSVEKRIEERSIASFGVADTVGSANYVRGMPVVISDPDANVIFAGFIDTPGRARVGAVGSVLSHDISCMDNHYLADKRLVVKVYTSQTLEAIVEDILTDYLVAEGVHENAAGDIETGPVIASAIFNYVKASQAFDALAELSGYIWLIDEDKHLYFRDRTTIRAPWDLDGVTYRPIKGSVHLSTGTPLYRNRQFIRGGTALTAAEQTENFTADGVLNAFTVGYPISSEPTITEDVLGVATVGIKGVDTGKDYYWNKG</sequence>
<name>A0A0F9A2W3_9ZZZZ</name>
<gene>
    <name evidence="1" type="ORF">LCGC14_2899000</name>
</gene>
<organism evidence="1">
    <name type="scientific">marine sediment metagenome</name>
    <dbReference type="NCBI Taxonomy" id="412755"/>
    <lineage>
        <taxon>unclassified sequences</taxon>
        <taxon>metagenomes</taxon>
        <taxon>ecological metagenomes</taxon>
    </lineage>
</organism>
<reference evidence="1" key="1">
    <citation type="journal article" date="2015" name="Nature">
        <title>Complex archaea that bridge the gap between prokaryotes and eukaryotes.</title>
        <authorList>
            <person name="Spang A."/>
            <person name="Saw J.H."/>
            <person name="Jorgensen S.L."/>
            <person name="Zaremba-Niedzwiedzka K."/>
            <person name="Martijn J."/>
            <person name="Lind A.E."/>
            <person name="van Eijk R."/>
            <person name="Schleper C."/>
            <person name="Guy L."/>
            <person name="Ettema T.J."/>
        </authorList>
    </citation>
    <scope>NUCLEOTIDE SEQUENCE</scope>
</reference>
<accession>A0A0F9A2W3</accession>
<evidence type="ECO:0000313" key="1">
    <source>
        <dbReference type="EMBL" id="KKK72924.1"/>
    </source>
</evidence>
<dbReference type="AlphaFoldDB" id="A0A0F9A2W3"/>